<evidence type="ECO:0000313" key="3">
    <source>
        <dbReference type="Proteomes" id="UP000076580"/>
    </source>
</evidence>
<feature type="region of interest" description="Disordered" evidence="1">
    <location>
        <begin position="1"/>
        <end position="20"/>
    </location>
</feature>
<dbReference type="AlphaFoldDB" id="A0A151GBJ4"/>
<accession>A0A151GBJ4</accession>
<keyword evidence="3" id="KW-1185">Reference proteome</keyword>
<evidence type="ECO:0000313" key="2">
    <source>
        <dbReference type="EMBL" id="KYK54477.1"/>
    </source>
</evidence>
<dbReference type="InParanoid" id="A0A151GBJ4"/>
<dbReference type="EMBL" id="LAYC01000003">
    <property type="protein sequence ID" value="KYK54477.1"/>
    <property type="molecule type" value="Genomic_DNA"/>
</dbReference>
<dbReference type="RefSeq" id="XP_040653829.1">
    <property type="nucleotide sequence ID" value="XM_040803725.1"/>
</dbReference>
<dbReference type="STRING" id="98403.A0A151GBJ4"/>
<feature type="compositionally biased region" description="Polar residues" evidence="1">
    <location>
        <begin position="1"/>
        <end position="13"/>
    </location>
</feature>
<name>A0A151GBJ4_DRECN</name>
<dbReference type="GeneID" id="63719078"/>
<protein>
    <submittedName>
        <fullName evidence="2">Uncharacterized protein</fullName>
    </submittedName>
</protein>
<dbReference type="Proteomes" id="UP000076580">
    <property type="component" value="Chromosome 03"/>
</dbReference>
<reference evidence="2 3" key="1">
    <citation type="journal article" date="2016" name="Sci. Rep.">
        <title>Insights into Adaptations to a Near-Obligate Nematode Endoparasitic Lifestyle from the Finished Genome of Drechmeria coniospora.</title>
        <authorList>
            <person name="Zhang L."/>
            <person name="Zhou Z."/>
            <person name="Guo Q."/>
            <person name="Fokkens L."/>
            <person name="Miskei M."/>
            <person name="Pocsi I."/>
            <person name="Zhang W."/>
            <person name="Chen M."/>
            <person name="Wang L."/>
            <person name="Sun Y."/>
            <person name="Donzelli B.G."/>
            <person name="Gibson D.M."/>
            <person name="Nelson D.R."/>
            <person name="Luo J.G."/>
            <person name="Rep M."/>
            <person name="Liu H."/>
            <person name="Yang S."/>
            <person name="Wang J."/>
            <person name="Krasnoff S.B."/>
            <person name="Xu Y."/>
            <person name="Molnar I."/>
            <person name="Lin M."/>
        </authorList>
    </citation>
    <scope>NUCLEOTIDE SEQUENCE [LARGE SCALE GENOMIC DNA]</scope>
    <source>
        <strain evidence="2 3">ARSEF 6962</strain>
    </source>
</reference>
<evidence type="ECO:0000256" key="1">
    <source>
        <dbReference type="SAM" id="MobiDB-lite"/>
    </source>
</evidence>
<sequence>MGGSAFSSGSHPLSTPRMPKPVYEKVKASCHERLKELYDCVATPVHGPAKDDFGDVDIMLARPKHDDQTLLRSLEVIGNALGAVQSLLSETSFSNYALPWPASISDPADGATTEERHVQVDVRIFGTLDEMNWMLFKHAHGDVWNILGSTIRPYGLTIDETALWLRVPEIEKKNRKLAKVFLTSEPDDVIEFLGLPTGECWNQPFDSLEAMYEYVSCCRMMWVPPPSLNGDVGRGGGAEAGAEDRKIRTSNDRRRMKGRPAFRKWFDDFHVQCRKEGRFAEQKTTREAITKEALTRFNAEAEFNHRRDAFVQQTVPVSNHIMVLEEAPALG</sequence>
<comment type="caution">
    <text evidence="2">The sequence shown here is derived from an EMBL/GenBank/DDBJ whole genome shotgun (WGS) entry which is preliminary data.</text>
</comment>
<gene>
    <name evidence="2" type="ORF">DCS_06435</name>
</gene>
<proteinExistence type="predicted"/>
<organism evidence="2 3">
    <name type="scientific">Drechmeria coniospora</name>
    <name type="common">Nematophagous fungus</name>
    <name type="synonym">Meria coniospora</name>
    <dbReference type="NCBI Taxonomy" id="98403"/>
    <lineage>
        <taxon>Eukaryota</taxon>
        <taxon>Fungi</taxon>
        <taxon>Dikarya</taxon>
        <taxon>Ascomycota</taxon>
        <taxon>Pezizomycotina</taxon>
        <taxon>Sordariomycetes</taxon>
        <taxon>Hypocreomycetidae</taxon>
        <taxon>Hypocreales</taxon>
        <taxon>Ophiocordycipitaceae</taxon>
        <taxon>Drechmeria</taxon>
    </lineage>
</organism>